<evidence type="ECO:0000313" key="3">
    <source>
        <dbReference type="Proteomes" id="UP001438707"/>
    </source>
</evidence>
<reference evidence="2 3" key="1">
    <citation type="journal article" date="2024" name="Nat. Commun.">
        <title>Phylogenomics reveals the evolutionary origins of lichenization in chlorophyte algae.</title>
        <authorList>
            <person name="Puginier C."/>
            <person name="Libourel C."/>
            <person name="Otte J."/>
            <person name="Skaloud P."/>
            <person name="Haon M."/>
            <person name="Grisel S."/>
            <person name="Petersen M."/>
            <person name="Berrin J.G."/>
            <person name="Delaux P.M."/>
            <person name="Dal Grande F."/>
            <person name="Keller J."/>
        </authorList>
    </citation>
    <scope>NUCLEOTIDE SEQUENCE [LARGE SCALE GENOMIC DNA]</scope>
    <source>
        <strain evidence="2 3">SAG 2145</strain>
    </source>
</reference>
<dbReference type="EMBL" id="JALJOS010000026">
    <property type="protein sequence ID" value="KAK9825060.1"/>
    <property type="molecule type" value="Genomic_DNA"/>
</dbReference>
<gene>
    <name evidence="2" type="ORF">WJX74_005061</name>
</gene>
<accession>A0AAW1QU58</accession>
<feature type="region of interest" description="Disordered" evidence="1">
    <location>
        <begin position="1"/>
        <end position="77"/>
    </location>
</feature>
<evidence type="ECO:0000256" key="1">
    <source>
        <dbReference type="SAM" id="MobiDB-lite"/>
    </source>
</evidence>
<comment type="caution">
    <text evidence="2">The sequence shown here is derived from an EMBL/GenBank/DDBJ whole genome shotgun (WGS) entry which is preliminary data.</text>
</comment>
<dbReference type="AlphaFoldDB" id="A0AAW1QU58"/>
<feature type="compositionally biased region" description="Polar residues" evidence="1">
    <location>
        <begin position="19"/>
        <end position="29"/>
    </location>
</feature>
<sequence>MGKQPPANSSNAPSPVSRALQQPHSTESLLANLGRAAEAAQGPLQSSALTGLLRSSSPPCHAQASASAGPLPQGPEVLQEQAIELLASAMQSMGLGGDQPTFHREDPALKLVGAALAPFAQHSIGLGRS</sequence>
<name>A0AAW1QU58_9CHLO</name>
<feature type="compositionally biased region" description="Low complexity" evidence="1">
    <location>
        <begin position="1"/>
        <end position="17"/>
    </location>
</feature>
<evidence type="ECO:0000313" key="2">
    <source>
        <dbReference type="EMBL" id="KAK9825060.1"/>
    </source>
</evidence>
<feature type="compositionally biased region" description="Polar residues" evidence="1">
    <location>
        <begin position="43"/>
        <end position="58"/>
    </location>
</feature>
<protein>
    <submittedName>
        <fullName evidence="2">Uncharacterized protein</fullName>
    </submittedName>
</protein>
<organism evidence="2 3">
    <name type="scientific">Apatococcus lobatus</name>
    <dbReference type="NCBI Taxonomy" id="904363"/>
    <lineage>
        <taxon>Eukaryota</taxon>
        <taxon>Viridiplantae</taxon>
        <taxon>Chlorophyta</taxon>
        <taxon>core chlorophytes</taxon>
        <taxon>Trebouxiophyceae</taxon>
        <taxon>Chlorellales</taxon>
        <taxon>Chlorellaceae</taxon>
        <taxon>Apatococcus</taxon>
    </lineage>
</organism>
<dbReference type="Proteomes" id="UP001438707">
    <property type="component" value="Unassembled WGS sequence"/>
</dbReference>
<keyword evidence="3" id="KW-1185">Reference proteome</keyword>
<proteinExistence type="predicted"/>